<feature type="region of interest" description="Disordered" evidence="1">
    <location>
        <begin position="1"/>
        <end position="42"/>
    </location>
</feature>
<feature type="non-terminal residue" evidence="3">
    <location>
        <position position="1"/>
    </location>
</feature>
<evidence type="ECO:0000256" key="1">
    <source>
        <dbReference type="SAM" id="MobiDB-lite"/>
    </source>
</evidence>
<keyword evidence="2" id="KW-0472">Membrane</keyword>
<gene>
    <name evidence="3" type="ORF">JGS22_005210</name>
</gene>
<comment type="caution">
    <text evidence="3">The sequence shown here is derived from an EMBL/GenBank/DDBJ whole genome shotgun (WGS) entry which is preliminary data.</text>
</comment>
<accession>A0A949N0T4</accession>
<keyword evidence="2" id="KW-1133">Transmembrane helix</keyword>
<evidence type="ECO:0000313" key="4">
    <source>
        <dbReference type="Proteomes" id="UP000694501"/>
    </source>
</evidence>
<feature type="compositionally biased region" description="Low complexity" evidence="1">
    <location>
        <begin position="1"/>
        <end position="15"/>
    </location>
</feature>
<dbReference type="Proteomes" id="UP000694501">
    <property type="component" value="Unassembled WGS sequence"/>
</dbReference>
<feature type="transmembrane region" description="Helical" evidence="2">
    <location>
        <begin position="48"/>
        <end position="68"/>
    </location>
</feature>
<dbReference type="AlphaFoldDB" id="A0A949N0T4"/>
<name>A0A949N0T4_9ACTN</name>
<feature type="compositionally biased region" description="Basic and acidic residues" evidence="1">
    <location>
        <begin position="70"/>
        <end position="88"/>
    </location>
</feature>
<feature type="region of interest" description="Disordered" evidence="1">
    <location>
        <begin position="68"/>
        <end position="130"/>
    </location>
</feature>
<evidence type="ECO:0000313" key="3">
    <source>
        <dbReference type="EMBL" id="MBU7597050.1"/>
    </source>
</evidence>
<proteinExistence type="predicted"/>
<feature type="region of interest" description="Disordered" evidence="1">
    <location>
        <begin position="194"/>
        <end position="244"/>
    </location>
</feature>
<feature type="compositionally biased region" description="Acidic residues" evidence="1">
    <location>
        <begin position="97"/>
        <end position="113"/>
    </location>
</feature>
<dbReference type="EMBL" id="JAELVF020000001">
    <property type="protein sequence ID" value="MBU7597050.1"/>
    <property type="molecule type" value="Genomic_DNA"/>
</dbReference>
<keyword evidence="4" id="KW-1185">Reference proteome</keyword>
<organism evidence="3 4">
    <name type="scientific">Streptomyces tardus</name>
    <dbReference type="NCBI Taxonomy" id="2780544"/>
    <lineage>
        <taxon>Bacteria</taxon>
        <taxon>Bacillati</taxon>
        <taxon>Actinomycetota</taxon>
        <taxon>Actinomycetes</taxon>
        <taxon>Kitasatosporales</taxon>
        <taxon>Streptomycetaceae</taxon>
        <taxon>Streptomyces</taxon>
    </lineage>
</organism>
<protein>
    <recommendedName>
        <fullName evidence="5">Serine/threonine protein kinase</fullName>
    </recommendedName>
</protein>
<evidence type="ECO:0008006" key="5">
    <source>
        <dbReference type="Google" id="ProtNLM"/>
    </source>
</evidence>
<sequence length="244" mass="24868">SYAHPVHGGPPARAAHGGGWPGHGPSALVHHPYPPTAAPGRGSGAGKWLVALAVVVLVLAGALVGQLLRNDSDPDDRSDGKSSSEGRDGGASSGADADAETTEVPDTGSDDPESPAGLSGSNGDDGASTVPEEYLGTWRATFDNPGGGSNTRVLTIRDGEVGDRVASLHGHGPDHDCTWTATLRSAGPPLELNESEVTVRRSGSCSPGEWSRLTLSGSGPDRELRRELVGSGGTPLTYDRRSGD</sequence>
<evidence type="ECO:0000256" key="2">
    <source>
        <dbReference type="SAM" id="Phobius"/>
    </source>
</evidence>
<keyword evidence="2" id="KW-0812">Transmembrane</keyword>
<reference evidence="3" key="1">
    <citation type="submission" date="2021-06" db="EMBL/GenBank/DDBJ databases">
        <title>Sequencing of actinobacteria type strains.</title>
        <authorList>
            <person name="Nguyen G.-S."/>
            <person name="Wentzel A."/>
        </authorList>
    </citation>
    <scope>NUCLEOTIDE SEQUENCE</scope>
    <source>
        <strain evidence="3">P38-E01</strain>
    </source>
</reference>